<accession>A0ACC0AEK5</accession>
<dbReference type="Proteomes" id="UP001060085">
    <property type="component" value="Linkage Group LG06"/>
</dbReference>
<evidence type="ECO:0000313" key="2">
    <source>
        <dbReference type="Proteomes" id="UP001060085"/>
    </source>
</evidence>
<reference evidence="2" key="1">
    <citation type="journal article" date="2023" name="Nat. Plants">
        <title>Single-cell RNA sequencing provides a high-resolution roadmap for understanding the multicellular compartmentation of specialized metabolism.</title>
        <authorList>
            <person name="Sun S."/>
            <person name="Shen X."/>
            <person name="Li Y."/>
            <person name="Li Y."/>
            <person name="Wang S."/>
            <person name="Li R."/>
            <person name="Zhang H."/>
            <person name="Shen G."/>
            <person name="Guo B."/>
            <person name="Wei J."/>
            <person name="Xu J."/>
            <person name="St-Pierre B."/>
            <person name="Chen S."/>
            <person name="Sun C."/>
        </authorList>
    </citation>
    <scope>NUCLEOTIDE SEQUENCE [LARGE SCALE GENOMIC DNA]</scope>
</reference>
<evidence type="ECO:0000313" key="1">
    <source>
        <dbReference type="EMBL" id="KAI5659156.1"/>
    </source>
</evidence>
<keyword evidence="2" id="KW-1185">Reference proteome</keyword>
<protein>
    <submittedName>
        <fullName evidence="1">Uncharacterized protein</fullName>
    </submittedName>
</protein>
<organism evidence="1 2">
    <name type="scientific">Catharanthus roseus</name>
    <name type="common">Madagascar periwinkle</name>
    <name type="synonym">Vinca rosea</name>
    <dbReference type="NCBI Taxonomy" id="4058"/>
    <lineage>
        <taxon>Eukaryota</taxon>
        <taxon>Viridiplantae</taxon>
        <taxon>Streptophyta</taxon>
        <taxon>Embryophyta</taxon>
        <taxon>Tracheophyta</taxon>
        <taxon>Spermatophyta</taxon>
        <taxon>Magnoliopsida</taxon>
        <taxon>eudicotyledons</taxon>
        <taxon>Gunneridae</taxon>
        <taxon>Pentapetalae</taxon>
        <taxon>asterids</taxon>
        <taxon>lamiids</taxon>
        <taxon>Gentianales</taxon>
        <taxon>Apocynaceae</taxon>
        <taxon>Rauvolfioideae</taxon>
        <taxon>Vinceae</taxon>
        <taxon>Catharanthinae</taxon>
        <taxon>Catharanthus</taxon>
    </lineage>
</organism>
<dbReference type="EMBL" id="CM044706">
    <property type="protein sequence ID" value="KAI5659156.1"/>
    <property type="molecule type" value="Genomic_DNA"/>
</dbReference>
<proteinExistence type="predicted"/>
<comment type="caution">
    <text evidence="1">The sequence shown here is derived from an EMBL/GenBank/DDBJ whole genome shotgun (WGS) entry which is preliminary data.</text>
</comment>
<gene>
    <name evidence="1" type="ORF">M9H77_27949</name>
</gene>
<name>A0ACC0AEK5_CATRO</name>
<sequence>MVLNYVIKLNVLKIIARANTGALSPSQTVSQMPMLASYSVVTSYVVDPSRGSVNGKVIAVDAFLPLNPDNSPSTEHTTQVDLFTLASYHSGGKERTEHEFLALAIEAGFKEIRKACVCYDSWLMEFYKRN</sequence>